<dbReference type="EMBL" id="VIWY01000002">
    <property type="protein sequence ID" value="TWG23610.1"/>
    <property type="molecule type" value="Genomic_DNA"/>
</dbReference>
<feature type="repeat" description="WD" evidence="3">
    <location>
        <begin position="974"/>
        <end position="1015"/>
    </location>
</feature>
<evidence type="ECO:0000256" key="1">
    <source>
        <dbReference type="ARBA" id="ARBA00022574"/>
    </source>
</evidence>
<keyword evidence="6" id="KW-1185">Reference proteome</keyword>
<dbReference type="Proteomes" id="UP000320239">
    <property type="component" value="Unassembled WGS sequence"/>
</dbReference>
<dbReference type="AlphaFoldDB" id="A0A561WIH4"/>
<feature type="repeat" description="WD" evidence="3">
    <location>
        <begin position="1016"/>
        <end position="1057"/>
    </location>
</feature>
<dbReference type="InterPro" id="IPR015943">
    <property type="entry name" value="WD40/YVTN_repeat-like_dom_sf"/>
</dbReference>
<evidence type="ECO:0000259" key="4">
    <source>
        <dbReference type="Pfam" id="PF00931"/>
    </source>
</evidence>
<dbReference type="Gene3D" id="1.10.10.10">
    <property type="entry name" value="Winged helix-like DNA-binding domain superfamily/Winged helix DNA-binding domain"/>
    <property type="match status" value="1"/>
</dbReference>
<evidence type="ECO:0000256" key="2">
    <source>
        <dbReference type="ARBA" id="ARBA00022737"/>
    </source>
</evidence>
<reference evidence="5 6" key="1">
    <citation type="submission" date="2019-06" db="EMBL/GenBank/DDBJ databases">
        <title>Sequencing the genomes of 1000 actinobacteria strains.</title>
        <authorList>
            <person name="Klenk H.-P."/>
        </authorList>
    </citation>
    <scope>NUCLEOTIDE SEQUENCE [LARGE SCALE GENOMIC DNA]</scope>
    <source>
        <strain evidence="5 6">DSM 43866</strain>
    </source>
</reference>
<evidence type="ECO:0000256" key="3">
    <source>
        <dbReference type="PROSITE-ProRule" id="PRU00221"/>
    </source>
</evidence>
<dbReference type="Gene3D" id="2.130.10.10">
    <property type="entry name" value="YVTN repeat-like/Quinoprotein amine dehydrogenase"/>
    <property type="match status" value="4"/>
</dbReference>
<dbReference type="InterPro" id="IPR002182">
    <property type="entry name" value="NB-ARC"/>
</dbReference>
<dbReference type="GO" id="GO:0043531">
    <property type="term" value="F:ADP binding"/>
    <property type="evidence" value="ECO:0007669"/>
    <property type="project" value="InterPro"/>
</dbReference>
<feature type="repeat" description="WD" evidence="3">
    <location>
        <begin position="1058"/>
        <end position="1099"/>
    </location>
</feature>
<comment type="caution">
    <text evidence="5">The sequence shown here is derived from an EMBL/GenBank/DDBJ whole genome shotgun (WGS) entry which is preliminary data.</text>
</comment>
<feature type="repeat" description="WD" evidence="3">
    <location>
        <begin position="868"/>
        <end position="890"/>
    </location>
</feature>
<feature type="repeat" description="WD" evidence="3">
    <location>
        <begin position="676"/>
        <end position="707"/>
    </location>
</feature>
<dbReference type="SMART" id="SM00320">
    <property type="entry name" value="WD40"/>
    <property type="match status" value="14"/>
</dbReference>
<dbReference type="PROSITE" id="PS50082">
    <property type="entry name" value="WD_REPEATS_2"/>
    <property type="match status" value="12"/>
</dbReference>
<feature type="repeat" description="WD" evidence="3">
    <location>
        <begin position="760"/>
        <end position="790"/>
    </location>
</feature>
<dbReference type="OrthoDB" id="414967at2"/>
<dbReference type="InterPro" id="IPR020472">
    <property type="entry name" value="WD40_PAC1"/>
</dbReference>
<dbReference type="SUPFAM" id="SSF50978">
    <property type="entry name" value="WD40 repeat-like"/>
    <property type="match status" value="2"/>
</dbReference>
<keyword evidence="2" id="KW-0677">Repeat</keyword>
<dbReference type="PANTHER" id="PTHR19848:SF8">
    <property type="entry name" value="F-BOX AND WD REPEAT DOMAIN CONTAINING 7"/>
    <property type="match status" value="1"/>
</dbReference>
<dbReference type="GO" id="GO:0005829">
    <property type="term" value="C:cytosol"/>
    <property type="evidence" value="ECO:0007669"/>
    <property type="project" value="UniProtKB-ARBA"/>
</dbReference>
<feature type="repeat" description="WD" evidence="3">
    <location>
        <begin position="897"/>
        <end position="931"/>
    </location>
</feature>
<dbReference type="Gene3D" id="3.40.50.300">
    <property type="entry name" value="P-loop containing nucleotide triphosphate hydrolases"/>
    <property type="match status" value="1"/>
</dbReference>
<proteinExistence type="predicted"/>
<dbReference type="PRINTS" id="PR00320">
    <property type="entry name" value="GPROTEINBRPT"/>
</dbReference>
<dbReference type="Gene3D" id="1.25.40.370">
    <property type="match status" value="1"/>
</dbReference>
<dbReference type="RefSeq" id="WP_122976855.1">
    <property type="nucleotide sequence ID" value="NZ_BOMX01000034.1"/>
</dbReference>
<dbReference type="InterPro" id="IPR036322">
    <property type="entry name" value="WD40_repeat_dom_sf"/>
</dbReference>
<evidence type="ECO:0000313" key="6">
    <source>
        <dbReference type="Proteomes" id="UP000320239"/>
    </source>
</evidence>
<feature type="repeat" description="WD" evidence="3">
    <location>
        <begin position="592"/>
        <end position="633"/>
    </location>
</feature>
<dbReference type="InterPro" id="IPR036388">
    <property type="entry name" value="WH-like_DNA-bd_sf"/>
</dbReference>
<dbReference type="PROSITE" id="PS50294">
    <property type="entry name" value="WD_REPEATS_REGION"/>
    <property type="match status" value="7"/>
</dbReference>
<dbReference type="InterPro" id="IPR001680">
    <property type="entry name" value="WD40_rpt"/>
</dbReference>
<dbReference type="SUPFAM" id="SSF52540">
    <property type="entry name" value="P-loop containing nucleoside triphosphate hydrolases"/>
    <property type="match status" value="1"/>
</dbReference>
<dbReference type="InterPro" id="IPR027417">
    <property type="entry name" value="P-loop_NTPase"/>
</dbReference>
<gene>
    <name evidence="5" type="ORF">FHX34_102159</name>
</gene>
<dbReference type="InterPro" id="IPR019775">
    <property type="entry name" value="WD40_repeat_CS"/>
</dbReference>
<feature type="repeat" description="WD" evidence="3">
    <location>
        <begin position="718"/>
        <end position="759"/>
    </location>
</feature>
<dbReference type="PROSITE" id="PS00678">
    <property type="entry name" value="WD_REPEATS_1"/>
    <property type="match status" value="3"/>
</dbReference>
<keyword evidence="1 3" id="KW-0853">WD repeat</keyword>
<dbReference type="CDD" id="cd00200">
    <property type="entry name" value="WD40"/>
    <property type="match status" value="2"/>
</dbReference>
<feature type="repeat" description="WD" evidence="3">
    <location>
        <begin position="802"/>
        <end position="833"/>
    </location>
</feature>
<dbReference type="PRINTS" id="PR00364">
    <property type="entry name" value="DISEASERSIST"/>
</dbReference>
<feature type="domain" description="NB-ARC" evidence="4">
    <location>
        <begin position="71"/>
        <end position="227"/>
    </location>
</feature>
<dbReference type="PANTHER" id="PTHR19848">
    <property type="entry name" value="WD40 REPEAT PROTEIN"/>
    <property type="match status" value="1"/>
</dbReference>
<feature type="repeat" description="WD" evidence="3">
    <location>
        <begin position="945"/>
        <end position="964"/>
    </location>
</feature>
<dbReference type="Pfam" id="PF00931">
    <property type="entry name" value="NB-ARC"/>
    <property type="match status" value="1"/>
</dbReference>
<accession>A0A561WIH4</accession>
<name>A0A561WIH4_ACTTI</name>
<sequence length="1146" mass="124456">MVTDPAGAAPRDSADTSFVAQTRGHQYNAPGGSVVVNNYGAGRGARVAVPWMLPELGGRRPIDRPDLTRRMLDFLSDGSGATIGVTTALHGAGGFGKTTLASYVCSRPELRRLFPGGLLWLTVGQEKSGPELASMINDLCVHLTGERPSFTDPMQVGYYLGSLLDEREPTLLVVDDVWTEDQLRPLLIGGERCTRLVTTRVPAVIGDDARFIRVDQMEQQESAALLDAGLHGVSHGQRRRLLELTGRWPLLLALVNGALRRTVRDGGDMRDAAQDMIDRLSQYGPASLDVRVVDRRDRAVDTTVQASMALLGDRDRERYQELAIFAEDVDIPFEMVARLWRATGGYADGDVIRVMDDLADLSLLAAYRRNPRSLRLHDVLRQYLRHLCGADLLARLNDTFLAANLSALGAAADPPSWWALPADQDYLWRNVPYHIAESGRTGQLENLLTDLRWVAEKSWRYDMAAVEADLSRADSPTIVNLKAALARESHVLRRITPKDSYPGVIMSRLEKTAAISAVVDRYRRNLDPPAERIENFWPLPDQSAALVRVFTENANPMHGCLFSPDAAQVITVGGGGSVTVWSRETGQRLFDLAGHTDTVTGCALSPDGLTLVTSSADGTVRVWDLLSRKPRTLLTGHDGAVNGCALTADGSTLLTFGDDGSARTWDTTTWEQRVVFGRHGCRVLAGALSPDGSWALTASSDGRVRKWCTGTGEQHDAVSAHIGRATACDIAPDGTWFATGGDDTVIRIWDAATMRYRHDLTGHRARVGAVAICGTGKLLASAGDDQTVRVHETSYWSTRTILRGHSWYVTACRFSADGQWLLSSGWDRSARLWRADQTVEDVVEPAARRRTTACAASARSGDPATPRLVTGGRDGEINVWQLSENTHAVLGRCGGTVRGVDVAADGTLAVSCSTDGAVRVWDVATGAEHLLEDPGGTQFERCRISPDKRLVAAASQDGTISVWSWPARRLEHILARHDGWAADCSFSPDGRLLASTGWDRTVRLWNLASGRQEVLLNGHDCAVYCCAFSAGGTELITGGDDGKVRVWSTTSGTRLAVLEAHEGAVRACAVSRDRNLILTGGDDGSVRLWHKQGYRNVASMRISSPVSDVCWADIAGERCLSVVGDAGVHLFRVREAPGPRVGVRRP</sequence>
<dbReference type="Pfam" id="PF00400">
    <property type="entry name" value="WD40"/>
    <property type="match status" value="11"/>
</dbReference>
<organism evidence="5 6">
    <name type="scientific">Actinoplanes teichomyceticus</name>
    <dbReference type="NCBI Taxonomy" id="1867"/>
    <lineage>
        <taxon>Bacteria</taxon>
        <taxon>Bacillati</taxon>
        <taxon>Actinomycetota</taxon>
        <taxon>Actinomycetes</taxon>
        <taxon>Micromonosporales</taxon>
        <taxon>Micromonosporaceae</taxon>
        <taxon>Actinoplanes</taxon>
    </lineage>
</organism>
<feature type="repeat" description="WD" evidence="3">
    <location>
        <begin position="634"/>
        <end position="675"/>
    </location>
</feature>
<protein>
    <submittedName>
        <fullName evidence="5">WD-40 repeat-containing protein</fullName>
    </submittedName>
</protein>
<evidence type="ECO:0000313" key="5">
    <source>
        <dbReference type="EMBL" id="TWG23610.1"/>
    </source>
</evidence>